<comment type="caution">
    <text evidence="2">The sequence shown here is derived from an EMBL/GenBank/DDBJ whole genome shotgun (WGS) entry which is preliminary data.</text>
</comment>
<dbReference type="PANTHER" id="PTHR33797:SF2">
    <property type="entry name" value="ORGANIC HYDROPEROXIDE RESISTANCE PROTEIN-LIKE"/>
    <property type="match status" value="1"/>
</dbReference>
<dbReference type="GeneID" id="30023048"/>
<dbReference type="InterPro" id="IPR036102">
    <property type="entry name" value="OsmC/Ohrsf"/>
</dbReference>
<evidence type="ECO:0000313" key="2">
    <source>
        <dbReference type="EMBL" id="OAA58217.1"/>
    </source>
</evidence>
<evidence type="ECO:0000256" key="1">
    <source>
        <dbReference type="ARBA" id="ARBA00007378"/>
    </source>
</evidence>
<dbReference type="GO" id="GO:0006979">
    <property type="term" value="P:response to oxidative stress"/>
    <property type="evidence" value="ECO:0007669"/>
    <property type="project" value="InterPro"/>
</dbReference>
<dbReference type="InterPro" id="IPR015946">
    <property type="entry name" value="KH_dom-like_a/b"/>
</dbReference>
<dbReference type="RefSeq" id="XP_018702400.1">
    <property type="nucleotide sequence ID" value="XM_018850360.1"/>
</dbReference>
<sequence>MNTLRQYYRPLARHATRALPAQRRLLASDAPTLYTATATTQGPRGGNINGSEGFQAAYVMPKALGGPGGERKTNPEELLAAGYSNCFQVAMNLAAISLKRRLPGGCQVKAAVELLGSIKEMDMGFRVGLEVRAKGMGKGELEEVVEKAREICPYYRAMHGQVETNIKVLSD</sequence>
<keyword evidence="3" id="KW-1185">Reference proteome</keyword>
<dbReference type="OrthoDB" id="60422at2759"/>
<evidence type="ECO:0000313" key="3">
    <source>
        <dbReference type="Proteomes" id="UP000076744"/>
    </source>
</evidence>
<dbReference type="SUPFAM" id="SSF82784">
    <property type="entry name" value="OsmC-like"/>
    <property type="match status" value="1"/>
</dbReference>
<accession>A0A167R2L5</accession>
<dbReference type="NCBIfam" id="TIGR03561">
    <property type="entry name" value="organ_hyd_perox"/>
    <property type="match status" value="1"/>
</dbReference>
<comment type="similarity">
    <text evidence="1">Belongs to the OsmC/Ohr family.</text>
</comment>
<dbReference type="InterPro" id="IPR019953">
    <property type="entry name" value="OHR"/>
</dbReference>
<organism evidence="2 3">
    <name type="scientific">Cordyceps fumosorosea (strain ARSEF 2679)</name>
    <name type="common">Isaria fumosorosea</name>
    <dbReference type="NCBI Taxonomy" id="1081104"/>
    <lineage>
        <taxon>Eukaryota</taxon>
        <taxon>Fungi</taxon>
        <taxon>Dikarya</taxon>
        <taxon>Ascomycota</taxon>
        <taxon>Pezizomycotina</taxon>
        <taxon>Sordariomycetes</taxon>
        <taxon>Hypocreomycetidae</taxon>
        <taxon>Hypocreales</taxon>
        <taxon>Cordycipitaceae</taxon>
        <taxon>Cordyceps</taxon>
    </lineage>
</organism>
<dbReference type="AlphaFoldDB" id="A0A167R2L5"/>
<name>A0A167R2L5_CORFA</name>
<gene>
    <name evidence="2" type="ORF">ISF_06756</name>
</gene>
<proteinExistence type="inferred from homology"/>
<protein>
    <submittedName>
        <fullName evidence="2">OsmC family protein</fullName>
    </submittedName>
</protein>
<dbReference type="EMBL" id="AZHB01000018">
    <property type="protein sequence ID" value="OAA58217.1"/>
    <property type="molecule type" value="Genomic_DNA"/>
</dbReference>
<dbReference type="Gene3D" id="3.30.300.20">
    <property type="match status" value="1"/>
</dbReference>
<dbReference type="InterPro" id="IPR003718">
    <property type="entry name" value="OsmC/Ohr_fam"/>
</dbReference>
<dbReference type="Pfam" id="PF02566">
    <property type="entry name" value="OsmC"/>
    <property type="match status" value="1"/>
</dbReference>
<reference evidence="2 3" key="1">
    <citation type="journal article" date="2016" name="Genome Biol. Evol.">
        <title>Divergent and convergent evolution of fungal pathogenicity.</title>
        <authorList>
            <person name="Shang Y."/>
            <person name="Xiao G."/>
            <person name="Zheng P."/>
            <person name="Cen K."/>
            <person name="Zhan S."/>
            <person name="Wang C."/>
        </authorList>
    </citation>
    <scope>NUCLEOTIDE SEQUENCE [LARGE SCALE GENOMIC DNA]</scope>
    <source>
        <strain evidence="2 3">ARSEF 2679</strain>
    </source>
</reference>
<dbReference type="PANTHER" id="PTHR33797">
    <property type="entry name" value="ORGANIC HYDROPEROXIDE RESISTANCE PROTEIN-LIKE"/>
    <property type="match status" value="1"/>
</dbReference>
<dbReference type="Proteomes" id="UP000076744">
    <property type="component" value="Unassembled WGS sequence"/>
</dbReference>
<dbReference type="Gene3D" id="2.20.25.10">
    <property type="match status" value="1"/>
</dbReference>